<dbReference type="AlphaFoldDB" id="A0A251TD61"/>
<evidence type="ECO:0000313" key="2">
    <source>
        <dbReference type="Proteomes" id="UP000215914"/>
    </source>
</evidence>
<evidence type="ECO:0000313" key="1">
    <source>
        <dbReference type="EMBL" id="OTG08834.1"/>
    </source>
</evidence>
<dbReference type="EMBL" id="CM007900">
    <property type="protein sequence ID" value="OTG08834.1"/>
    <property type="molecule type" value="Genomic_DNA"/>
</dbReference>
<dbReference type="Proteomes" id="UP000215914">
    <property type="component" value="Chromosome 11"/>
</dbReference>
<gene>
    <name evidence="1" type="ORF">HannXRQ_Chr11g0346111</name>
</gene>
<protein>
    <submittedName>
        <fullName evidence="1">Uncharacterized protein</fullName>
    </submittedName>
</protein>
<dbReference type="InParanoid" id="A0A251TD61"/>
<accession>A0A251TD61</accession>
<reference evidence="2" key="1">
    <citation type="journal article" date="2017" name="Nature">
        <title>The sunflower genome provides insights into oil metabolism, flowering and Asterid evolution.</title>
        <authorList>
            <person name="Badouin H."/>
            <person name="Gouzy J."/>
            <person name="Grassa C.J."/>
            <person name="Murat F."/>
            <person name="Staton S.E."/>
            <person name="Cottret L."/>
            <person name="Lelandais-Briere C."/>
            <person name="Owens G.L."/>
            <person name="Carrere S."/>
            <person name="Mayjonade B."/>
            <person name="Legrand L."/>
            <person name="Gill N."/>
            <person name="Kane N.C."/>
            <person name="Bowers J.E."/>
            <person name="Hubner S."/>
            <person name="Bellec A."/>
            <person name="Berard A."/>
            <person name="Berges H."/>
            <person name="Blanchet N."/>
            <person name="Boniface M.C."/>
            <person name="Brunel D."/>
            <person name="Catrice O."/>
            <person name="Chaidir N."/>
            <person name="Claudel C."/>
            <person name="Donnadieu C."/>
            <person name="Faraut T."/>
            <person name="Fievet G."/>
            <person name="Helmstetter N."/>
            <person name="King M."/>
            <person name="Knapp S.J."/>
            <person name="Lai Z."/>
            <person name="Le Paslier M.C."/>
            <person name="Lippi Y."/>
            <person name="Lorenzon L."/>
            <person name="Mandel J.R."/>
            <person name="Marage G."/>
            <person name="Marchand G."/>
            <person name="Marquand E."/>
            <person name="Bret-Mestries E."/>
            <person name="Morien E."/>
            <person name="Nambeesan S."/>
            <person name="Nguyen T."/>
            <person name="Pegot-Espagnet P."/>
            <person name="Pouilly N."/>
            <person name="Raftis F."/>
            <person name="Sallet E."/>
            <person name="Schiex T."/>
            <person name="Thomas J."/>
            <person name="Vandecasteele C."/>
            <person name="Vares D."/>
            <person name="Vear F."/>
            <person name="Vautrin S."/>
            <person name="Crespi M."/>
            <person name="Mangin B."/>
            <person name="Burke J.M."/>
            <person name="Salse J."/>
            <person name="Munos S."/>
            <person name="Vincourt P."/>
            <person name="Rieseberg L.H."/>
            <person name="Langlade N.B."/>
        </authorList>
    </citation>
    <scope>NUCLEOTIDE SEQUENCE [LARGE SCALE GENOMIC DNA]</scope>
    <source>
        <strain evidence="2">cv. SF193</strain>
    </source>
</reference>
<dbReference type="PANTHER" id="PTHR31558">
    <property type="entry name" value="CW14 PROTEIN"/>
    <property type="match status" value="1"/>
</dbReference>
<dbReference type="PANTHER" id="PTHR31558:SF32">
    <property type="entry name" value="PROTEIN ENHANCED DISEASE RESISTANCE 2 C-TERMINAL DOMAIN-CONTAINING PROTEIN"/>
    <property type="match status" value="1"/>
</dbReference>
<name>A0A251TD61_HELAN</name>
<sequence>MRRADHIGLRLKMAGGHCPSRWQEVTCAKGKFSGGFDISAFGALQEGKVSPRAILQRPMAGSQVPYCPIEKKMSDSWSPLDPSTFKVQGHNFLK</sequence>
<proteinExistence type="predicted"/>
<keyword evidence="2" id="KW-1185">Reference proteome</keyword>
<organism evidence="1 2">
    <name type="scientific">Helianthus annuus</name>
    <name type="common">Common sunflower</name>
    <dbReference type="NCBI Taxonomy" id="4232"/>
    <lineage>
        <taxon>Eukaryota</taxon>
        <taxon>Viridiplantae</taxon>
        <taxon>Streptophyta</taxon>
        <taxon>Embryophyta</taxon>
        <taxon>Tracheophyta</taxon>
        <taxon>Spermatophyta</taxon>
        <taxon>Magnoliopsida</taxon>
        <taxon>eudicotyledons</taxon>
        <taxon>Gunneridae</taxon>
        <taxon>Pentapetalae</taxon>
        <taxon>asterids</taxon>
        <taxon>campanulids</taxon>
        <taxon>Asterales</taxon>
        <taxon>Asteraceae</taxon>
        <taxon>Asteroideae</taxon>
        <taxon>Heliantheae alliance</taxon>
        <taxon>Heliantheae</taxon>
        <taxon>Helianthus</taxon>
    </lineage>
</organism>
<dbReference type="STRING" id="4232.A0A251TD61"/>